<feature type="compositionally biased region" description="Basic residues" evidence="1">
    <location>
        <begin position="202"/>
        <end position="214"/>
    </location>
</feature>
<keyword evidence="3" id="KW-1185">Reference proteome</keyword>
<proteinExistence type="predicted"/>
<name>A0A7Y0AEI3_9BACT</name>
<evidence type="ECO:0000256" key="1">
    <source>
        <dbReference type="SAM" id="MobiDB-lite"/>
    </source>
</evidence>
<evidence type="ECO:0000313" key="2">
    <source>
        <dbReference type="EMBL" id="NML65899.1"/>
    </source>
</evidence>
<sequence length="338" mass="36100">MNYVKHSVAAHERLRARPDARPHHVSLYWALFFAWNAARFPDELPLHRDELMAAAHIGNKDTLTATLRALETFGLLTYQPSRSVGGSRVLMASLDGPVTPAVGQPAPAGTPNSEATQPAPVAPAAGQPVPPTVGQPTPEVPPGVGQHSLVDKTADSVNSDVNSDPAASPKKNAGQVFTGEGQSEAQVLDDLTGDPSGAGAAPKKKVAPKMKGVGKRPPSPREPRPRRPAPLQELPFRESPLFALAAFTAAFAGTDYALADLPHYHQLIDNWRDKKTGLPPVRRDWAATARRFMLNDAHDNRLKLAPGTHRPPTEPGPGSQPPLSGGIPVTGYRSSRWD</sequence>
<dbReference type="Proteomes" id="UP000559626">
    <property type="component" value="Unassembled WGS sequence"/>
</dbReference>
<organism evidence="2 3">
    <name type="scientific">Hymenobacter polaris</name>
    <dbReference type="NCBI Taxonomy" id="2682546"/>
    <lineage>
        <taxon>Bacteria</taxon>
        <taxon>Pseudomonadati</taxon>
        <taxon>Bacteroidota</taxon>
        <taxon>Cytophagia</taxon>
        <taxon>Cytophagales</taxon>
        <taxon>Hymenobacteraceae</taxon>
        <taxon>Hymenobacter</taxon>
    </lineage>
</organism>
<evidence type="ECO:0000313" key="3">
    <source>
        <dbReference type="Proteomes" id="UP000559626"/>
    </source>
</evidence>
<comment type="caution">
    <text evidence="2">The sequence shown here is derived from an EMBL/GenBank/DDBJ whole genome shotgun (WGS) entry which is preliminary data.</text>
</comment>
<gene>
    <name evidence="2" type="ORF">HHL22_11850</name>
</gene>
<accession>A0A7Y0AEI3</accession>
<feature type="compositionally biased region" description="Low complexity" evidence="1">
    <location>
        <begin position="115"/>
        <end position="127"/>
    </location>
</feature>
<feature type="region of interest" description="Disordered" evidence="1">
    <location>
        <begin position="100"/>
        <end position="234"/>
    </location>
</feature>
<reference evidence="2 3" key="1">
    <citation type="submission" date="2020-04" db="EMBL/GenBank/DDBJ databases">
        <title>Hymenobacter polaris sp. nov., isolated from Arctic soil.</title>
        <authorList>
            <person name="Dahal R.H."/>
        </authorList>
    </citation>
    <scope>NUCLEOTIDE SEQUENCE [LARGE SCALE GENOMIC DNA]</scope>
    <source>
        <strain evidence="2 3">RP-2-7</strain>
    </source>
</reference>
<feature type="compositionally biased region" description="Pro residues" evidence="1">
    <location>
        <begin position="128"/>
        <end position="141"/>
    </location>
</feature>
<dbReference type="EMBL" id="JABBGH010000002">
    <property type="protein sequence ID" value="NML65899.1"/>
    <property type="molecule type" value="Genomic_DNA"/>
</dbReference>
<protein>
    <submittedName>
        <fullName evidence="2">Uncharacterized protein</fullName>
    </submittedName>
</protein>
<dbReference type="RefSeq" id="WP_169531517.1">
    <property type="nucleotide sequence ID" value="NZ_JABBGH010000002.1"/>
</dbReference>
<dbReference type="AlphaFoldDB" id="A0A7Y0AEI3"/>
<feature type="region of interest" description="Disordered" evidence="1">
    <location>
        <begin position="299"/>
        <end position="338"/>
    </location>
</feature>